<gene>
    <name evidence="2" type="ORF">VFPFJ_05121</name>
</gene>
<organism evidence="2 3">
    <name type="scientific">Purpureocillium lilacinum</name>
    <name type="common">Paecilomyces lilacinus</name>
    <dbReference type="NCBI Taxonomy" id="33203"/>
    <lineage>
        <taxon>Eukaryota</taxon>
        <taxon>Fungi</taxon>
        <taxon>Dikarya</taxon>
        <taxon>Ascomycota</taxon>
        <taxon>Pezizomycotina</taxon>
        <taxon>Sordariomycetes</taxon>
        <taxon>Hypocreomycetidae</taxon>
        <taxon>Hypocreales</taxon>
        <taxon>Ophiocordycipitaceae</taxon>
        <taxon>Purpureocillium</taxon>
    </lineage>
</organism>
<dbReference type="Proteomes" id="UP000078340">
    <property type="component" value="Unassembled WGS sequence"/>
</dbReference>
<dbReference type="EMBL" id="LSBI01000004">
    <property type="protein sequence ID" value="OAQ90962.1"/>
    <property type="molecule type" value="Genomic_DNA"/>
</dbReference>
<evidence type="ECO:0000313" key="2">
    <source>
        <dbReference type="EMBL" id="OAQ90962.1"/>
    </source>
</evidence>
<proteinExistence type="predicted"/>
<feature type="region of interest" description="Disordered" evidence="1">
    <location>
        <begin position="50"/>
        <end position="89"/>
    </location>
</feature>
<comment type="caution">
    <text evidence="2">The sequence shown here is derived from an EMBL/GenBank/DDBJ whole genome shotgun (WGS) entry which is preliminary data.</text>
</comment>
<sequence>MYSTVMNHADIQQRQHVQAIQRYCYYTITTKYSITPPACLPPRPCAAALRTGRNIQPPELPPPPLPSGETRRGSGEKEKPVTTSSQGQG</sequence>
<feature type="compositionally biased region" description="Basic and acidic residues" evidence="1">
    <location>
        <begin position="69"/>
        <end position="80"/>
    </location>
</feature>
<reference evidence="2 3" key="1">
    <citation type="submission" date="2016-02" db="EMBL/GenBank/DDBJ databases">
        <title>Biosynthesis of antibiotic leucinostatins and their inhibition on Phytophthora in bio-control Purpureocillium lilacinum.</title>
        <authorList>
            <person name="Wang G."/>
            <person name="Liu Z."/>
            <person name="Lin R."/>
            <person name="Li E."/>
            <person name="Mao Z."/>
            <person name="Ling J."/>
            <person name="Yin W."/>
            <person name="Xie B."/>
        </authorList>
    </citation>
    <scope>NUCLEOTIDE SEQUENCE [LARGE SCALE GENOMIC DNA]</scope>
    <source>
        <strain evidence="2">PLFJ-1</strain>
    </source>
</reference>
<name>A0A179HM70_PURLI</name>
<evidence type="ECO:0000313" key="3">
    <source>
        <dbReference type="Proteomes" id="UP000078340"/>
    </source>
</evidence>
<dbReference type="AlphaFoldDB" id="A0A179HM70"/>
<evidence type="ECO:0000256" key="1">
    <source>
        <dbReference type="SAM" id="MobiDB-lite"/>
    </source>
</evidence>
<accession>A0A179HM70</accession>
<protein>
    <submittedName>
        <fullName evidence="2">Uncharacterized protein</fullName>
    </submittedName>
</protein>